<sequence>MTILTGQQIAGEGLTGWAFFYNSLETRIATPNFAAGLALVAAIGGAAEQADHHPDVDLRYSYVDIRLTSHDEHGVTARDVRMARTITALAADDGLQPASDAVSRLDLALDTPDRTRVLPFWEAVLGLVPADEADVGLDLIDPADRLPDLWFQPSGDQEPRQRWHHDVWIDPAEVQPRLDAAVAAGGRVVSDEHAPAYWVLADPDGNNVCLCTWEGRD</sequence>
<feature type="domain" description="Glyoxalase-like" evidence="6">
    <location>
        <begin position="107"/>
        <end position="211"/>
    </location>
</feature>
<evidence type="ECO:0000256" key="4">
    <source>
        <dbReference type="ARBA" id="ARBA00021735"/>
    </source>
</evidence>
<dbReference type="EC" id="4.2.1.96" evidence="3"/>
<dbReference type="GO" id="GO:0008124">
    <property type="term" value="F:4-alpha-hydroxytetrahydrobiopterin dehydratase activity"/>
    <property type="evidence" value="ECO:0007669"/>
    <property type="project" value="UniProtKB-EC"/>
</dbReference>
<evidence type="ECO:0000256" key="1">
    <source>
        <dbReference type="ARBA" id="ARBA00001554"/>
    </source>
</evidence>
<keyword evidence="5" id="KW-0456">Lyase</keyword>
<organism evidence="7 8">
    <name type="scientific">Cryptosporangium phraense</name>
    <dbReference type="NCBI Taxonomy" id="2593070"/>
    <lineage>
        <taxon>Bacteria</taxon>
        <taxon>Bacillati</taxon>
        <taxon>Actinomycetota</taxon>
        <taxon>Actinomycetes</taxon>
        <taxon>Cryptosporangiales</taxon>
        <taxon>Cryptosporangiaceae</taxon>
        <taxon>Cryptosporangium</taxon>
    </lineage>
</organism>
<dbReference type="Gene3D" id="3.30.1360.20">
    <property type="entry name" value="Transcriptional coactivator/pterin dehydratase"/>
    <property type="match status" value="1"/>
</dbReference>
<comment type="catalytic activity">
    <reaction evidence="1">
        <text>(4aS,6R)-4a-hydroxy-L-erythro-5,6,7,8-tetrahydrobiopterin = (6R)-L-erythro-6,7-dihydrobiopterin + H2O</text>
        <dbReference type="Rhea" id="RHEA:11920"/>
        <dbReference type="ChEBI" id="CHEBI:15377"/>
        <dbReference type="ChEBI" id="CHEBI:15642"/>
        <dbReference type="ChEBI" id="CHEBI:43120"/>
        <dbReference type="EC" id="4.2.1.96"/>
    </reaction>
</comment>
<dbReference type="SUPFAM" id="SSF54593">
    <property type="entry name" value="Glyoxalase/Bleomycin resistance protein/Dihydroxybiphenyl dioxygenase"/>
    <property type="match status" value="1"/>
</dbReference>
<name>A0A545ARL4_9ACTN</name>
<dbReference type="Gene3D" id="3.10.180.10">
    <property type="entry name" value="2,3-Dihydroxybiphenyl 1,2-Dioxygenase, domain 1"/>
    <property type="match status" value="1"/>
</dbReference>
<evidence type="ECO:0000256" key="3">
    <source>
        <dbReference type="ARBA" id="ARBA00013252"/>
    </source>
</evidence>
<dbReference type="Proteomes" id="UP000317982">
    <property type="component" value="Unassembled WGS sequence"/>
</dbReference>
<dbReference type="CDD" id="cd06587">
    <property type="entry name" value="VOC"/>
    <property type="match status" value="1"/>
</dbReference>
<evidence type="ECO:0000313" key="8">
    <source>
        <dbReference type="Proteomes" id="UP000317982"/>
    </source>
</evidence>
<dbReference type="InterPro" id="IPR041581">
    <property type="entry name" value="Glyoxalase_6"/>
</dbReference>
<evidence type="ECO:0000313" key="7">
    <source>
        <dbReference type="EMBL" id="TQS43984.1"/>
    </source>
</evidence>
<evidence type="ECO:0000256" key="2">
    <source>
        <dbReference type="ARBA" id="ARBA00006472"/>
    </source>
</evidence>
<dbReference type="AlphaFoldDB" id="A0A545ARL4"/>
<dbReference type="InterPro" id="IPR001533">
    <property type="entry name" value="Pterin_deHydtase"/>
</dbReference>
<dbReference type="EMBL" id="VIRS01000010">
    <property type="protein sequence ID" value="TQS43984.1"/>
    <property type="molecule type" value="Genomic_DNA"/>
</dbReference>
<dbReference type="InterPro" id="IPR036428">
    <property type="entry name" value="PCD_sf"/>
</dbReference>
<protein>
    <recommendedName>
        <fullName evidence="4">Putative pterin-4-alpha-carbinolamine dehydratase</fullName>
        <ecNumber evidence="3">4.2.1.96</ecNumber>
    </recommendedName>
</protein>
<dbReference type="GO" id="GO:0006729">
    <property type="term" value="P:tetrahydrobiopterin biosynthetic process"/>
    <property type="evidence" value="ECO:0007669"/>
    <property type="project" value="InterPro"/>
</dbReference>
<comment type="caution">
    <text evidence="7">The sequence shown here is derived from an EMBL/GenBank/DDBJ whole genome shotgun (WGS) entry which is preliminary data.</text>
</comment>
<dbReference type="InParanoid" id="A0A545ARL4"/>
<keyword evidence="8" id="KW-1185">Reference proteome</keyword>
<dbReference type="PANTHER" id="PTHR35908:SF1">
    <property type="entry name" value="CONSERVED PROTEIN"/>
    <property type="match status" value="1"/>
</dbReference>
<dbReference type="RefSeq" id="WP_142705468.1">
    <property type="nucleotide sequence ID" value="NZ_VIRS01000010.1"/>
</dbReference>
<proteinExistence type="inferred from homology"/>
<dbReference type="Pfam" id="PF01329">
    <property type="entry name" value="Pterin_4a"/>
    <property type="match status" value="1"/>
</dbReference>
<evidence type="ECO:0000259" key="6">
    <source>
        <dbReference type="Pfam" id="PF18029"/>
    </source>
</evidence>
<dbReference type="CDD" id="cd00488">
    <property type="entry name" value="PCD_DCoH"/>
    <property type="match status" value="1"/>
</dbReference>
<dbReference type="SUPFAM" id="SSF55248">
    <property type="entry name" value="PCD-like"/>
    <property type="match status" value="1"/>
</dbReference>
<accession>A0A545ARL4</accession>
<dbReference type="Pfam" id="PF18029">
    <property type="entry name" value="Glyoxalase_6"/>
    <property type="match status" value="1"/>
</dbReference>
<evidence type="ECO:0000256" key="5">
    <source>
        <dbReference type="ARBA" id="ARBA00023239"/>
    </source>
</evidence>
<dbReference type="OrthoDB" id="15077at2"/>
<dbReference type="InterPro" id="IPR029068">
    <property type="entry name" value="Glyas_Bleomycin-R_OHBP_Dase"/>
</dbReference>
<gene>
    <name evidence="7" type="ORF">FL583_16120</name>
</gene>
<dbReference type="PANTHER" id="PTHR35908">
    <property type="entry name" value="HYPOTHETICAL FUSION PROTEIN"/>
    <property type="match status" value="1"/>
</dbReference>
<reference evidence="7 8" key="1">
    <citation type="submission" date="2019-07" db="EMBL/GenBank/DDBJ databases">
        <title>Cryptosporangium phraense sp. nov., isolated from plant litter.</title>
        <authorList>
            <person name="Suriyachadkun C."/>
        </authorList>
    </citation>
    <scope>NUCLEOTIDE SEQUENCE [LARGE SCALE GENOMIC DNA]</scope>
    <source>
        <strain evidence="7 8">A-T 5661</strain>
    </source>
</reference>
<comment type="similarity">
    <text evidence="2">Belongs to the pterin-4-alpha-carbinolamine dehydratase family.</text>
</comment>